<comment type="caution">
    <text evidence="2">The sequence shown here is derived from an EMBL/GenBank/DDBJ whole genome shotgun (WGS) entry which is preliminary data.</text>
</comment>
<dbReference type="GeneID" id="75912837"/>
<dbReference type="EMBL" id="MU620905">
    <property type="protein sequence ID" value="KAI8581542.1"/>
    <property type="molecule type" value="Genomic_DNA"/>
</dbReference>
<name>A0AAD5EDS0_UMBRA</name>
<dbReference type="RefSeq" id="XP_051446546.1">
    <property type="nucleotide sequence ID" value="XM_051587492.1"/>
</dbReference>
<protein>
    <submittedName>
        <fullName evidence="2">Uncharacterized protein</fullName>
    </submittedName>
</protein>
<evidence type="ECO:0000313" key="2">
    <source>
        <dbReference type="EMBL" id="KAI8581542.1"/>
    </source>
</evidence>
<gene>
    <name evidence="2" type="ORF">K450DRAFT_231809</name>
</gene>
<evidence type="ECO:0000313" key="3">
    <source>
        <dbReference type="Proteomes" id="UP001206595"/>
    </source>
</evidence>
<evidence type="ECO:0000256" key="1">
    <source>
        <dbReference type="SAM" id="Phobius"/>
    </source>
</evidence>
<keyword evidence="1" id="KW-0812">Transmembrane</keyword>
<accession>A0AAD5EDS0</accession>
<keyword evidence="1" id="KW-0472">Membrane</keyword>
<feature type="transmembrane region" description="Helical" evidence="1">
    <location>
        <begin position="123"/>
        <end position="146"/>
    </location>
</feature>
<keyword evidence="3" id="KW-1185">Reference proteome</keyword>
<dbReference type="AlphaFoldDB" id="A0AAD5EDS0"/>
<feature type="transmembrane region" description="Helical" evidence="1">
    <location>
        <begin position="226"/>
        <end position="252"/>
    </location>
</feature>
<proteinExistence type="predicted"/>
<reference evidence="2" key="2">
    <citation type="journal article" date="2022" name="Proc. Natl. Acad. Sci. U.S.A.">
        <title>Diploid-dominant life cycles characterize the early evolution of Fungi.</title>
        <authorList>
            <person name="Amses K.R."/>
            <person name="Simmons D.R."/>
            <person name="Longcore J.E."/>
            <person name="Mondo S.J."/>
            <person name="Seto K."/>
            <person name="Jeronimo G.H."/>
            <person name="Bonds A.E."/>
            <person name="Quandt C.A."/>
            <person name="Davis W.J."/>
            <person name="Chang Y."/>
            <person name="Federici B.A."/>
            <person name="Kuo A."/>
            <person name="LaButti K."/>
            <person name="Pangilinan J."/>
            <person name="Andreopoulos W."/>
            <person name="Tritt A."/>
            <person name="Riley R."/>
            <person name="Hundley H."/>
            <person name="Johnson J."/>
            <person name="Lipzen A."/>
            <person name="Barry K."/>
            <person name="Lang B.F."/>
            <person name="Cuomo C.A."/>
            <person name="Buchler N.E."/>
            <person name="Grigoriev I.V."/>
            <person name="Spatafora J.W."/>
            <person name="Stajich J.E."/>
            <person name="James T.Y."/>
        </authorList>
    </citation>
    <scope>NUCLEOTIDE SEQUENCE</scope>
    <source>
        <strain evidence="2">AG</strain>
    </source>
</reference>
<feature type="transmembrane region" description="Helical" evidence="1">
    <location>
        <begin position="92"/>
        <end position="111"/>
    </location>
</feature>
<sequence length="426" mass="48572">MSKTDYQYNEKSDLDKVQSHTETIVSIDRNSTVYSEVSTVCQDKDFLPVTDEDKVAGQLWLQYIPRCHPVTGVPVQTTFAGKKRRKYRGFRVFILCTCIISSATMTIFGLFNYQLQAPRQVISIYYGLLSLASLLFSFCIASIISVSIDKSRGLIPPFIRRLDLIYILSCGQWSVIRTLCTANQSYFSSLVTNITQTLISQIFNMAFIGGDVFQQYVTLIASIASWYSVVPVLIGTSFAATYLFCIIGRTVYFPSDRDAVRRFVLGAQPGSYVVGPTMNSCVHRIRESYNARHRKCDRFGNRKDMENTSANYEQEVPLAGWEAVHSTTDRAVRTKNVQMYVLTNGSTEEVQHAVRWAIRTHENVYLQGRFECGLCACSMAQLLRCSYVIVQHSNSNPPQPSRKDRSQRLYKQHPNIFLPWRWFSHA</sequence>
<keyword evidence="1" id="KW-1133">Transmembrane helix</keyword>
<reference evidence="2" key="1">
    <citation type="submission" date="2021-06" db="EMBL/GenBank/DDBJ databases">
        <authorList>
            <consortium name="DOE Joint Genome Institute"/>
            <person name="Mondo S.J."/>
            <person name="Amses K.R."/>
            <person name="Simmons D.R."/>
            <person name="Longcore J.E."/>
            <person name="Seto K."/>
            <person name="Alves G.H."/>
            <person name="Bonds A.E."/>
            <person name="Quandt C.A."/>
            <person name="Davis W.J."/>
            <person name="Chang Y."/>
            <person name="Letcher P.M."/>
            <person name="Powell M.J."/>
            <person name="Kuo A."/>
            <person name="Labutti K."/>
            <person name="Pangilinan J."/>
            <person name="Andreopoulos W."/>
            <person name="Tritt A."/>
            <person name="Riley R."/>
            <person name="Hundley H."/>
            <person name="Johnson J."/>
            <person name="Lipzen A."/>
            <person name="Barry K."/>
            <person name="Berbee M.L."/>
            <person name="Buchler N.E."/>
            <person name="Grigoriev I.V."/>
            <person name="Spatafora J.W."/>
            <person name="Stajich J.E."/>
            <person name="James T.Y."/>
        </authorList>
    </citation>
    <scope>NUCLEOTIDE SEQUENCE</scope>
    <source>
        <strain evidence="2">AG</strain>
    </source>
</reference>
<dbReference type="Proteomes" id="UP001206595">
    <property type="component" value="Unassembled WGS sequence"/>
</dbReference>
<organism evidence="2 3">
    <name type="scientific">Umbelopsis ramanniana AG</name>
    <dbReference type="NCBI Taxonomy" id="1314678"/>
    <lineage>
        <taxon>Eukaryota</taxon>
        <taxon>Fungi</taxon>
        <taxon>Fungi incertae sedis</taxon>
        <taxon>Mucoromycota</taxon>
        <taxon>Mucoromycotina</taxon>
        <taxon>Umbelopsidomycetes</taxon>
        <taxon>Umbelopsidales</taxon>
        <taxon>Umbelopsidaceae</taxon>
        <taxon>Umbelopsis</taxon>
    </lineage>
</organism>